<dbReference type="SUPFAM" id="SSF46689">
    <property type="entry name" value="Homeodomain-like"/>
    <property type="match status" value="1"/>
</dbReference>
<dbReference type="EMBL" id="BSFK01000016">
    <property type="protein sequence ID" value="GLK77653.1"/>
    <property type="molecule type" value="Genomic_DNA"/>
</dbReference>
<dbReference type="InterPro" id="IPR009057">
    <property type="entry name" value="Homeodomain-like_sf"/>
</dbReference>
<proteinExistence type="predicted"/>
<evidence type="ECO:0000259" key="5">
    <source>
        <dbReference type="PROSITE" id="PS50977"/>
    </source>
</evidence>
<dbReference type="SUPFAM" id="SSF48498">
    <property type="entry name" value="Tetracyclin repressor-like, C-terminal domain"/>
    <property type="match status" value="1"/>
</dbReference>
<dbReference type="InterPro" id="IPR050109">
    <property type="entry name" value="HTH-type_TetR-like_transc_reg"/>
</dbReference>
<reference evidence="6" key="1">
    <citation type="journal article" date="2014" name="Int. J. Syst. Evol. Microbiol.">
        <title>Complete genome sequence of Corynebacterium casei LMG S-19264T (=DSM 44701T), isolated from a smear-ripened cheese.</title>
        <authorList>
            <consortium name="US DOE Joint Genome Institute (JGI-PGF)"/>
            <person name="Walter F."/>
            <person name="Albersmeier A."/>
            <person name="Kalinowski J."/>
            <person name="Ruckert C."/>
        </authorList>
    </citation>
    <scope>NUCLEOTIDE SEQUENCE</scope>
    <source>
        <strain evidence="6">VKM B-2555</strain>
    </source>
</reference>
<feature type="domain" description="HTH tetR-type" evidence="5">
    <location>
        <begin position="10"/>
        <end position="70"/>
    </location>
</feature>
<reference evidence="6" key="2">
    <citation type="submission" date="2023-01" db="EMBL/GenBank/DDBJ databases">
        <authorList>
            <person name="Sun Q."/>
            <person name="Evtushenko L."/>
        </authorList>
    </citation>
    <scope>NUCLEOTIDE SEQUENCE</scope>
    <source>
        <strain evidence="6">VKM B-2555</strain>
    </source>
</reference>
<keyword evidence="7" id="KW-1185">Reference proteome</keyword>
<comment type="caution">
    <text evidence="6">The sequence shown here is derived from an EMBL/GenBank/DDBJ whole genome shotgun (WGS) entry which is preliminary data.</text>
</comment>
<keyword evidence="2 4" id="KW-0238">DNA-binding</keyword>
<dbReference type="PRINTS" id="PR00455">
    <property type="entry name" value="HTHTETR"/>
</dbReference>
<dbReference type="PANTHER" id="PTHR30328">
    <property type="entry name" value="TRANSCRIPTIONAL REPRESSOR"/>
    <property type="match status" value="1"/>
</dbReference>
<protein>
    <recommendedName>
        <fullName evidence="5">HTH tetR-type domain-containing protein</fullName>
    </recommendedName>
</protein>
<feature type="DNA-binding region" description="H-T-H motif" evidence="4">
    <location>
        <begin position="33"/>
        <end position="52"/>
    </location>
</feature>
<dbReference type="GO" id="GO:0003677">
    <property type="term" value="F:DNA binding"/>
    <property type="evidence" value="ECO:0007669"/>
    <property type="project" value="UniProtKB-UniRule"/>
</dbReference>
<evidence type="ECO:0000256" key="2">
    <source>
        <dbReference type="ARBA" id="ARBA00023125"/>
    </source>
</evidence>
<sequence length="189" mass="21238">MSNGPKRNAARTREKLLEAAIEEFAANGFAGARIDRIAAAAGISKPMLYAYFGDKDALFEAALTQEIMAAADLDRFDPYDLEDYAGRTYDLLATRPQLWRLLTWHHLERGQDILLLPAGQDLLKAKQEGIAKAQTEGRIRRDFAPMDVIRLVAALSQLWCMSEPARSKREHNARRTTVKRAVARLLIES</sequence>
<dbReference type="Pfam" id="PF00440">
    <property type="entry name" value="TetR_N"/>
    <property type="match status" value="1"/>
</dbReference>
<accession>A0A9W6N4T0</accession>
<dbReference type="PANTHER" id="PTHR30328:SF54">
    <property type="entry name" value="HTH-TYPE TRANSCRIPTIONAL REPRESSOR SCO4008"/>
    <property type="match status" value="1"/>
</dbReference>
<name>A0A9W6N4T0_9HYPH</name>
<gene>
    <name evidence="6" type="ORF">GCM10008171_29070</name>
</gene>
<keyword evidence="3" id="KW-0804">Transcription</keyword>
<dbReference type="InterPro" id="IPR001647">
    <property type="entry name" value="HTH_TetR"/>
</dbReference>
<dbReference type="InterPro" id="IPR041467">
    <property type="entry name" value="Sco4008_C"/>
</dbReference>
<dbReference type="FunFam" id="1.10.10.60:FF:000141">
    <property type="entry name" value="TetR family transcriptional regulator"/>
    <property type="match status" value="1"/>
</dbReference>
<organism evidence="6 7">
    <name type="scientific">Methylopila jiangsuensis</name>
    <dbReference type="NCBI Taxonomy" id="586230"/>
    <lineage>
        <taxon>Bacteria</taxon>
        <taxon>Pseudomonadati</taxon>
        <taxon>Pseudomonadota</taxon>
        <taxon>Alphaproteobacteria</taxon>
        <taxon>Hyphomicrobiales</taxon>
        <taxon>Methylopilaceae</taxon>
        <taxon>Methylopila</taxon>
    </lineage>
</organism>
<evidence type="ECO:0000313" key="7">
    <source>
        <dbReference type="Proteomes" id="UP001143364"/>
    </source>
</evidence>
<keyword evidence="1" id="KW-0805">Transcription regulation</keyword>
<evidence type="ECO:0000256" key="1">
    <source>
        <dbReference type="ARBA" id="ARBA00023015"/>
    </source>
</evidence>
<dbReference type="Pfam" id="PF17926">
    <property type="entry name" value="TetR_C_21"/>
    <property type="match status" value="1"/>
</dbReference>
<dbReference type="PROSITE" id="PS50977">
    <property type="entry name" value="HTH_TETR_2"/>
    <property type="match status" value="1"/>
</dbReference>
<dbReference type="RefSeq" id="WP_271205492.1">
    <property type="nucleotide sequence ID" value="NZ_BSFK01000016.1"/>
</dbReference>
<dbReference type="InterPro" id="IPR036271">
    <property type="entry name" value="Tet_transcr_reg_TetR-rel_C_sf"/>
</dbReference>
<dbReference type="AlphaFoldDB" id="A0A9W6N4T0"/>
<evidence type="ECO:0000313" key="6">
    <source>
        <dbReference type="EMBL" id="GLK77653.1"/>
    </source>
</evidence>
<evidence type="ECO:0000256" key="3">
    <source>
        <dbReference type="ARBA" id="ARBA00023163"/>
    </source>
</evidence>
<dbReference type="Proteomes" id="UP001143364">
    <property type="component" value="Unassembled WGS sequence"/>
</dbReference>
<evidence type="ECO:0000256" key="4">
    <source>
        <dbReference type="PROSITE-ProRule" id="PRU00335"/>
    </source>
</evidence>
<dbReference type="Gene3D" id="1.10.357.10">
    <property type="entry name" value="Tetracycline Repressor, domain 2"/>
    <property type="match status" value="1"/>
</dbReference>